<evidence type="ECO:0000313" key="6">
    <source>
        <dbReference type="Proteomes" id="UP000192591"/>
    </source>
</evidence>
<dbReference type="InterPro" id="IPR006015">
    <property type="entry name" value="Universal_stress_UspA"/>
</dbReference>
<evidence type="ECO:0000259" key="4">
    <source>
        <dbReference type="Pfam" id="PF00582"/>
    </source>
</evidence>
<dbReference type="GO" id="GO:0005524">
    <property type="term" value="F:ATP binding"/>
    <property type="evidence" value="ECO:0007669"/>
    <property type="project" value="UniProtKB-KW"/>
</dbReference>
<gene>
    <name evidence="5" type="ORF">B1813_08400</name>
</gene>
<dbReference type="EMBL" id="MWIH01000005">
    <property type="protein sequence ID" value="OQO92242.1"/>
    <property type="molecule type" value="Genomic_DNA"/>
</dbReference>
<dbReference type="AlphaFoldDB" id="A0A1V9A524"/>
<dbReference type="STRING" id="1962155.B1813_08400"/>
<proteinExistence type="inferred from homology"/>
<accession>A0A1V9A524</accession>
<reference evidence="5 6" key="1">
    <citation type="submission" date="2017-02" db="EMBL/GenBank/DDBJ databases">
        <title>Draft genome of Saccharomonospora sp. 154.</title>
        <authorList>
            <person name="Alonso-Carmona G.S."/>
            <person name="De La Haba R."/>
            <person name="Vera-Gargallo B."/>
            <person name="Sandoval-Trujillo A.H."/>
            <person name="Ramirez-Duran N."/>
            <person name="Ventosa A."/>
        </authorList>
    </citation>
    <scope>NUCLEOTIDE SEQUENCE [LARGE SCALE GENOMIC DNA]</scope>
    <source>
        <strain evidence="5 6">LRS4.154</strain>
    </source>
</reference>
<protein>
    <submittedName>
        <fullName evidence="5">Universal stress protein UspA</fullName>
    </submittedName>
</protein>
<dbReference type="Pfam" id="PF00582">
    <property type="entry name" value="Usp"/>
    <property type="match status" value="2"/>
</dbReference>
<dbReference type="Proteomes" id="UP000192591">
    <property type="component" value="Unassembled WGS sequence"/>
</dbReference>
<name>A0A1V9A524_SACPI</name>
<evidence type="ECO:0000256" key="2">
    <source>
        <dbReference type="ARBA" id="ARBA00022741"/>
    </source>
</evidence>
<feature type="domain" description="UspA" evidence="4">
    <location>
        <begin position="4"/>
        <end position="127"/>
    </location>
</feature>
<dbReference type="Gene3D" id="3.40.50.620">
    <property type="entry name" value="HUPs"/>
    <property type="match status" value="2"/>
</dbReference>
<dbReference type="CDD" id="cd00293">
    <property type="entry name" value="USP-like"/>
    <property type="match status" value="2"/>
</dbReference>
<dbReference type="InterPro" id="IPR014729">
    <property type="entry name" value="Rossmann-like_a/b/a_fold"/>
</dbReference>
<feature type="domain" description="UspA" evidence="4">
    <location>
        <begin position="134"/>
        <end position="273"/>
    </location>
</feature>
<dbReference type="PANTHER" id="PTHR46268">
    <property type="entry name" value="STRESS RESPONSE PROTEIN NHAX"/>
    <property type="match status" value="1"/>
</dbReference>
<dbReference type="InterPro" id="IPR006016">
    <property type="entry name" value="UspA"/>
</dbReference>
<keyword evidence="6" id="KW-1185">Reference proteome</keyword>
<evidence type="ECO:0000256" key="3">
    <source>
        <dbReference type="ARBA" id="ARBA00022840"/>
    </source>
</evidence>
<evidence type="ECO:0000313" key="5">
    <source>
        <dbReference type="EMBL" id="OQO92242.1"/>
    </source>
</evidence>
<evidence type="ECO:0000256" key="1">
    <source>
        <dbReference type="ARBA" id="ARBA00008791"/>
    </source>
</evidence>
<dbReference type="PRINTS" id="PR01438">
    <property type="entry name" value="UNVRSLSTRESS"/>
</dbReference>
<sequence length="282" mass="29105">MPLRRVLVATDLSARSGVALRRAARLASLHRAELTALFAVPLPADDDLTAVAAEALRAHTAEYIGTRAAMVVRSGSPAETIVAEAVDGSTDLLVLGAHGLRGLVGALVGSTTENVVHASPCPVLVVRTPVTADYDTVLLGVDDSATARTAARFGAALTPGADHTVVHVSVVIGEQLLRLRGLDDADLERLRAASTAEIRPRIEEFAATLRPGPATVVVGSGSPQRVLPELAARRKADLVVTGTGTTSRFERALLGSVAQNAVRHSPTDVLVVPGDRDGAAAG</sequence>
<organism evidence="5 6">
    <name type="scientific">Saccharomonospora piscinae</name>
    <dbReference type="NCBI Taxonomy" id="687388"/>
    <lineage>
        <taxon>Bacteria</taxon>
        <taxon>Bacillati</taxon>
        <taxon>Actinomycetota</taxon>
        <taxon>Actinomycetes</taxon>
        <taxon>Pseudonocardiales</taxon>
        <taxon>Pseudonocardiaceae</taxon>
        <taxon>Saccharomonospora</taxon>
    </lineage>
</organism>
<comment type="caution">
    <text evidence="5">The sequence shown here is derived from an EMBL/GenBank/DDBJ whole genome shotgun (WGS) entry which is preliminary data.</text>
</comment>
<keyword evidence="3" id="KW-0067">ATP-binding</keyword>
<keyword evidence="2" id="KW-0547">Nucleotide-binding</keyword>
<dbReference type="SUPFAM" id="SSF52402">
    <property type="entry name" value="Adenine nucleotide alpha hydrolases-like"/>
    <property type="match status" value="2"/>
</dbReference>
<dbReference type="RefSeq" id="WP_081191345.1">
    <property type="nucleotide sequence ID" value="NZ_MWIH01000005.1"/>
</dbReference>
<dbReference type="PANTHER" id="PTHR46268:SF27">
    <property type="entry name" value="UNIVERSAL STRESS PROTEIN RV2623"/>
    <property type="match status" value="1"/>
</dbReference>
<comment type="similarity">
    <text evidence="1">Belongs to the universal stress protein A family.</text>
</comment>